<dbReference type="Pfam" id="PF00651">
    <property type="entry name" value="BTB"/>
    <property type="match status" value="1"/>
</dbReference>
<dbReference type="GO" id="GO:0022008">
    <property type="term" value="P:neurogenesis"/>
    <property type="evidence" value="ECO:0007669"/>
    <property type="project" value="TreeGrafter"/>
</dbReference>
<name>A0A8X6MJ65_9ARAC</name>
<protein>
    <recommendedName>
        <fullName evidence="1">BTB domain-containing protein</fullName>
    </recommendedName>
</protein>
<organism evidence="2 3">
    <name type="scientific">Trichonephila inaurata madagascariensis</name>
    <dbReference type="NCBI Taxonomy" id="2747483"/>
    <lineage>
        <taxon>Eukaryota</taxon>
        <taxon>Metazoa</taxon>
        <taxon>Ecdysozoa</taxon>
        <taxon>Arthropoda</taxon>
        <taxon>Chelicerata</taxon>
        <taxon>Arachnida</taxon>
        <taxon>Araneae</taxon>
        <taxon>Araneomorphae</taxon>
        <taxon>Entelegynae</taxon>
        <taxon>Araneoidea</taxon>
        <taxon>Nephilidae</taxon>
        <taxon>Trichonephila</taxon>
        <taxon>Trichonephila inaurata</taxon>
    </lineage>
</organism>
<dbReference type="PROSITE" id="PS50097">
    <property type="entry name" value="BTB"/>
    <property type="match status" value="1"/>
</dbReference>
<sequence>MDDWRSRARCYSMGTLLKTAKRCDVLTDVAFAVGPDENLQIFKAHRLIMACGSPVFQKILYGQSYVNFSGVIRLQYVNPLAFQYMIDCLYDEDPVFPDLTVASEVYKVAIRFEANRVKMLAERFLRHAITSKSVFFILEFAIENGLLNLKERCLKSMLPILYCILTSDNFATSSLETAKTILDKIRNKCSKIQYLSLMAIGNWKKRNKRYPENGVKYLLKCVNFDKVELWNFNDFISRYSNILTKSEALEITKYLLSPDRFKLPEWCTPDASYCGISDAPAVLRDSSDEDSELRNNFSVMDSSGLTKILVSPMNSIPGLFPPNI</sequence>
<evidence type="ECO:0000259" key="1">
    <source>
        <dbReference type="PROSITE" id="PS50097"/>
    </source>
</evidence>
<dbReference type="OrthoDB" id="6409809at2759"/>
<dbReference type="PANTHER" id="PTHR45774">
    <property type="entry name" value="BTB/POZ DOMAIN-CONTAINING"/>
    <property type="match status" value="1"/>
</dbReference>
<dbReference type="CDD" id="cd18186">
    <property type="entry name" value="BTB_POZ_ZBTB_KLHL-like"/>
    <property type="match status" value="1"/>
</dbReference>
<evidence type="ECO:0000313" key="2">
    <source>
        <dbReference type="EMBL" id="GFS60962.1"/>
    </source>
</evidence>
<dbReference type="SMART" id="SM00225">
    <property type="entry name" value="BTB"/>
    <property type="match status" value="1"/>
</dbReference>
<proteinExistence type="predicted"/>
<dbReference type="SUPFAM" id="SSF54695">
    <property type="entry name" value="POZ domain"/>
    <property type="match status" value="1"/>
</dbReference>
<reference evidence="2" key="1">
    <citation type="submission" date="2020-08" db="EMBL/GenBank/DDBJ databases">
        <title>Multicomponent nature underlies the extraordinary mechanical properties of spider dragline silk.</title>
        <authorList>
            <person name="Kono N."/>
            <person name="Nakamura H."/>
            <person name="Mori M."/>
            <person name="Yoshida Y."/>
            <person name="Ohtoshi R."/>
            <person name="Malay A.D."/>
            <person name="Moran D.A.P."/>
            <person name="Tomita M."/>
            <person name="Numata K."/>
            <person name="Arakawa K."/>
        </authorList>
    </citation>
    <scope>NUCLEOTIDE SEQUENCE</scope>
</reference>
<dbReference type="EMBL" id="BMAV01027621">
    <property type="protein sequence ID" value="GFS60962.1"/>
    <property type="molecule type" value="Genomic_DNA"/>
</dbReference>
<dbReference type="Proteomes" id="UP000886998">
    <property type="component" value="Unassembled WGS sequence"/>
</dbReference>
<comment type="caution">
    <text evidence="2">The sequence shown here is derived from an EMBL/GenBank/DDBJ whole genome shotgun (WGS) entry which is preliminary data.</text>
</comment>
<evidence type="ECO:0000313" key="3">
    <source>
        <dbReference type="Proteomes" id="UP000886998"/>
    </source>
</evidence>
<dbReference type="InterPro" id="IPR011333">
    <property type="entry name" value="SKP1/BTB/POZ_sf"/>
</dbReference>
<feature type="domain" description="BTB" evidence="1">
    <location>
        <begin position="27"/>
        <end position="98"/>
    </location>
</feature>
<dbReference type="AlphaFoldDB" id="A0A8X6MJ65"/>
<dbReference type="GO" id="GO:0005829">
    <property type="term" value="C:cytosol"/>
    <property type="evidence" value="ECO:0007669"/>
    <property type="project" value="TreeGrafter"/>
</dbReference>
<keyword evidence="3" id="KW-1185">Reference proteome</keyword>
<dbReference type="InterPro" id="IPR000210">
    <property type="entry name" value="BTB/POZ_dom"/>
</dbReference>
<dbReference type="Gene3D" id="3.30.710.10">
    <property type="entry name" value="Potassium Channel Kv1.1, Chain A"/>
    <property type="match status" value="1"/>
</dbReference>
<dbReference type="PANTHER" id="PTHR45774:SF4">
    <property type="entry name" value="AXUNDEAD, ISOFORM F"/>
    <property type="match status" value="1"/>
</dbReference>
<gene>
    <name evidence="2" type="primary">X975_01121</name>
    <name evidence="2" type="ORF">TNIN_450561</name>
</gene>
<accession>A0A8X6MJ65</accession>